<dbReference type="RefSeq" id="WP_301640304.1">
    <property type="nucleotide sequence ID" value="NZ_JAUEII010000026.1"/>
</dbReference>
<name>A0ABT7X7G3_9BACE</name>
<gene>
    <name evidence="2" type="ORF">QVO10_11580</name>
</gene>
<protein>
    <submittedName>
        <fullName evidence="2">Uncharacterized protein</fullName>
    </submittedName>
</protein>
<accession>A0ABT7X7G3</accession>
<reference evidence="2" key="1">
    <citation type="submission" date="2023-06" db="EMBL/GenBank/DDBJ databases">
        <authorList>
            <person name="Zeman M."/>
            <person name="Kubasova T."/>
            <person name="Jahodarova E."/>
            <person name="Nykrynova M."/>
            <person name="Rychlik I."/>
        </authorList>
    </citation>
    <scope>NUCLEOTIDE SEQUENCE</scope>
    <source>
        <strain evidence="2">84_SSukc20</strain>
    </source>
</reference>
<sequence length="200" mass="23273">MEKEFVIGAWIYGLAIVSNANFIRIKKQHKIRAKKMLTYFAKHNETGMDFIRQGAIIPIGNINNYNYTIFCGNKGDNRYSDNWNAVKRLGSFNLSIDEDNCFWVMQINELEDWSDDKLIDHDFLTKEVYVSNKLTEVYRAVKVPFSKGMYSITIYGLKRKNPSPGNIGEKNNYGFYFELEPTDTLSSMEDPTETDFKCYD</sequence>
<keyword evidence="1" id="KW-1133">Transmembrane helix</keyword>
<feature type="transmembrane region" description="Helical" evidence="1">
    <location>
        <begin position="6"/>
        <end position="25"/>
    </location>
</feature>
<evidence type="ECO:0000256" key="1">
    <source>
        <dbReference type="SAM" id="Phobius"/>
    </source>
</evidence>
<proteinExistence type="predicted"/>
<dbReference type="Proteomes" id="UP001167871">
    <property type="component" value="Unassembled WGS sequence"/>
</dbReference>
<keyword evidence="1" id="KW-0472">Membrane</keyword>
<organism evidence="2 3">
    <name type="scientific">Bacteroides gallinaceum</name>
    <dbReference type="NCBI Taxonomy" id="1462571"/>
    <lineage>
        <taxon>Bacteria</taxon>
        <taxon>Pseudomonadati</taxon>
        <taxon>Bacteroidota</taxon>
        <taxon>Bacteroidia</taxon>
        <taxon>Bacteroidales</taxon>
        <taxon>Bacteroidaceae</taxon>
        <taxon>Bacteroides</taxon>
    </lineage>
</organism>
<keyword evidence="3" id="KW-1185">Reference proteome</keyword>
<dbReference type="EMBL" id="JAUEII010000026">
    <property type="protein sequence ID" value="MDN0050017.1"/>
    <property type="molecule type" value="Genomic_DNA"/>
</dbReference>
<evidence type="ECO:0000313" key="2">
    <source>
        <dbReference type="EMBL" id="MDN0050017.1"/>
    </source>
</evidence>
<evidence type="ECO:0000313" key="3">
    <source>
        <dbReference type="Proteomes" id="UP001167871"/>
    </source>
</evidence>
<comment type="caution">
    <text evidence="2">The sequence shown here is derived from an EMBL/GenBank/DDBJ whole genome shotgun (WGS) entry which is preliminary data.</text>
</comment>
<keyword evidence="1" id="KW-0812">Transmembrane</keyword>
<reference evidence="2" key="2">
    <citation type="submission" date="2024-05" db="EMBL/GenBank/DDBJ databases">
        <title>Identification and characterization of horizontal gene transfer across gut microbiota members of farm animals based on homology search.</title>
        <authorList>
            <person name="Schwarzerova J."/>
            <person name="Nykrynova M."/>
            <person name="Jureckova K."/>
            <person name="Cejkova D."/>
            <person name="Rychlik I."/>
        </authorList>
    </citation>
    <scope>NUCLEOTIDE SEQUENCE</scope>
    <source>
        <strain evidence="2">84_SSukc20</strain>
    </source>
</reference>